<dbReference type="RefSeq" id="WP_263544689.1">
    <property type="nucleotide sequence ID" value="NZ_JAOVZO020000015.1"/>
</dbReference>
<accession>A0A9X3YIK9</accession>
<evidence type="ECO:0000259" key="1">
    <source>
        <dbReference type="SMART" id="SM01321"/>
    </source>
</evidence>
<protein>
    <recommendedName>
        <fullName evidence="1">Transposase IS200-like domain-containing protein</fullName>
    </recommendedName>
</protein>
<evidence type="ECO:0000313" key="2">
    <source>
        <dbReference type="EMBL" id="MDC8012999.1"/>
    </source>
</evidence>
<proteinExistence type="predicted"/>
<feature type="domain" description="Transposase IS200-like" evidence="1">
    <location>
        <begin position="64"/>
        <end position="236"/>
    </location>
</feature>
<organism evidence="2 3">
    <name type="scientific">Tahibacter soli</name>
    <dbReference type="NCBI Taxonomy" id="2983605"/>
    <lineage>
        <taxon>Bacteria</taxon>
        <taxon>Pseudomonadati</taxon>
        <taxon>Pseudomonadota</taxon>
        <taxon>Gammaproteobacteria</taxon>
        <taxon>Lysobacterales</taxon>
        <taxon>Rhodanobacteraceae</taxon>
        <taxon>Tahibacter</taxon>
    </lineage>
</organism>
<dbReference type="PANTHER" id="PTHR34322:SF2">
    <property type="entry name" value="TRANSPOSASE IS200-LIKE DOMAIN-CONTAINING PROTEIN"/>
    <property type="match status" value="1"/>
</dbReference>
<dbReference type="Gene3D" id="3.30.70.1290">
    <property type="entry name" value="Transposase IS200-like"/>
    <property type="match status" value="1"/>
</dbReference>
<name>A0A9X3YIK9_9GAMM</name>
<dbReference type="SMART" id="SM01321">
    <property type="entry name" value="Y1_Tnp"/>
    <property type="match status" value="1"/>
</dbReference>
<keyword evidence="3" id="KW-1185">Reference proteome</keyword>
<dbReference type="GO" id="GO:0003677">
    <property type="term" value="F:DNA binding"/>
    <property type="evidence" value="ECO:0007669"/>
    <property type="project" value="InterPro"/>
</dbReference>
<dbReference type="InterPro" id="IPR002686">
    <property type="entry name" value="Transposase_17"/>
</dbReference>
<dbReference type="GO" id="GO:0004803">
    <property type="term" value="F:transposase activity"/>
    <property type="evidence" value="ECO:0007669"/>
    <property type="project" value="InterPro"/>
</dbReference>
<reference evidence="2" key="1">
    <citation type="submission" date="2023-02" db="EMBL/GenBank/DDBJ databases">
        <title>Tahibacter soli sp. nov. isolated from soil.</title>
        <authorList>
            <person name="Baek J.H."/>
            <person name="Lee J.K."/>
            <person name="Choi D.G."/>
            <person name="Jeon C.O."/>
        </authorList>
    </citation>
    <scope>NUCLEOTIDE SEQUENCE</scope>
    <source>
        <strain evidence="2">BL</strain>
    </source>
</reference>
<dbReference type="InterPro" id="IPR036515">
    <property type="entry name" value="Transposase_17_sf"/>
</dbReference>
<dbReference type="EMBL" id="JAOVZO020000015">
    <property type="protein sequence ID" value="MDC8012999.1"/>
    <property type="molecule type" value="Genomic_DNA"/>
</dbReference>
<comment type="caution">
    <text evidence="2">The sequence shown here is derived from an EMBL/GenBank/DDBJ whole genome shotgun (WGS) entry which is preliminary data.</text>
</comment>
<dbReference type="AlphaFoldDB" id="A0A9X3YIK9"/>
<sequence>MRAVEKLPQSLECGKPVARILTIALCAEIGILRDFRRKTPDAIDVRRSHTDCMTLARLHTVDPHSSGAYHVVSRCVRQAWLFARDTETGRDLSHRKRWVEERIHHLAAHFAIAVYAYAIMDNHVHIVVQTDPDRPLSWSAETVLRRWLAVCPRRFESGADLEQYIERQSENSSRVAELRARLGSLSWFMRLLNEPIARRANAEDSRKGRFWEGRFRCQALLDEAAVLSAMAYVDLNPVRAGIVTAPEAAKHVSIRWRCRNSRRCRKRADALRPVAGCGPERLVTEREYLKLVDTTGRLAGKKKNDDIARTMLPIVRRFGLSESAWIAQVRGTESCYWRVIGRFESFLDKAAELGQRWLKGCRFAGRLEAD</sequence>
<evidence type="ECO:0000313" key="3">
    <source>
        <dbReference type="Proteomes" id="UP001139971"/>
    </source>
</evidence>
<gene>
    <name evidence="2" type="ORF">OD750_010630</name>
</gene>
<dbReference type="GO" id="GO:0006313">
    <property type="term" value="P:DNA transposition"/>
    <property type="evidence" value="ECO:0007669"/>
    <property type="project" value="InterPro"/>
</dbReference>
<dbReference type="PANTHER" id="PTHR34322">
    <property type="entry name" value="TRANSPOSASE, Y1_TNP DOMAIN-CONTAINING"/>
    <property type="match status" value="1"/>
</dbReference>
<dbReference type="SUPFAM" id="SSF143422">
    <property type="entry name" value="Transposase IS200-like"/>
    <property type="match status" value="1"/>
</dbReference>
<dbReference type="Proteomes" id="UP001139971">
    <property type="component" value="Unassembled WGS sequence"/>
</dbReference>